<dbReference type="EMBL" id="CM023490">
    <property type="protein sequence ID" value="KAH6943790.1"/>
    <property type="molecule type" value="Genomic_DNA"/>
</dbReference>
<name>A0ACB7T9V1_HYAAI</name>
<keyword evidence="2" id="KW-1185">Reference proteome</keyword>
<proteinExistence type="predicted"/>
<accession>A0ACB7T9V1</accession>
<evidence type="ECO:0000313" key="1">
    <source>
        <dbReference type="EMBL" id="KAH6943790.1"/>
    </source>
</evidence>
<protein>
    <submittedName>
        <fullName evidence="1">Uncharacterized protein</fullName>
    </submittedName>
</protein>
<gene>
    <name evidence="1" type="ORF">HPB50_027355</name>
</gene>
<evidence type="ECO:0000313" key="2">
    <source>
        <dbReference type="Proteomes" id="UP000821845"/>
    </source>
</evidence>
<organism evidence="1 2">
    <name type="scientific">Hyalomma asiaticum</name>
    <name type="common">Tick</name>
    <dbReference type="NCBI Taxonomy" id="266040"/>
    <lineage>
        <taxon>Eukaryota</taxon>
        <taxon>Metazoa</taxon>
        <taxon>Ecdysozoa</taxon>
        <taxon>Arthropoda</taxon>
        <taxon>Chelicerata</taxon>
        <taxon>Arachnida</taxon>
        <taxon>Acari</taxon>
        <taxon>Parasitiformes</taxon>
        <taxon>Ixodida</taxon>
        <taxon>Ixodoidea</taxon>
        <taxon>Ixodidae</taxon>
        <taxon>Hyalomminae</taxon>
        <taxon>Hyalomma</taxon>
    </lineage>
</organism>
<comment type="caution">
    <text evidence="1">The sequence shown here is derived from an EMBL/GenBank/DDBJ whole genome shotgun (WGS) entry which is preliminary data.</text>
</comment>
<reference evidence="1" key="1">
    <citation type="submission" date="2020-05" db="EMBL/GenBank/DDBJ databases">
        <title>Large-scale comparative analyses of tick genomes elucidate their genetic diversity and vector capacities.</title>
        <authorList>
            <person name="Jia N."/>
            <person name="Wang J."/>
            <person name="Shi W."/>
            <person name="Du L."/>
            <person name="Sun Y."/>
            <person name="Zhan W."/>
            <person name="Jiang J."/>
            <person name="Wang Q."/>
            <person name="Zhang B."/>
            <person name="Ji P."/>
            <person name="Sakyi L.B."/>
            <person name="Cui X."/>
            <person name="Yuan T."/>
            <person name="Jiang B."/>
            <person name="Yang W."/>
            <person name="Lam T.T.-Y."/>
            <person name="Chang Q."/>
            <person name="Ding S."/>
            <person name="Wang X."/>
            <person name="Zhu J."/>
            <person name="Ruan X."/>
            <person name="Zhao L."/>
            <person name="Wei J."/>
            <person name="Que T."/>
            <person name="Du C."/>
            <person name="Cheng J."/>
            <person name="Dai P."/>
            <person name="Han X."/>
            <person name="Huang E."/>
            <person name="Gao Y."/>
            <person name="Liu J."/>
            <person name="Shao H."/>
            <person name="Ye R."/>
            <person name="Li L."/>
            <person name="Wei W."/>
            <person name="Wang X."/>
            <person name="Wang C."/>
            <person name="Yang T."/>
            <person name="Huo Q."/>
            <person name="Li W."/>
            <person name="Guo W."/>
            <person name="Chen H."/>
            <person name="Zhou L."/>
            <person name="Ni X."/>
            <person name="Tian J."/>
            <person name="Zhou Y."/>
            <person name="Sheng Y."/>
            <person name="Liu T."/>
            <person name="Pan Y."/>
            <person name="Xia L."/>
            <person name="Li J."/>
            <person name="Zhao F."/>
            <person name="Cao W."/>
        </authorList>
    </citation>
    <scope>NUCLEOTIDE SEQUENCE</scope>
    <source>
        <strain evidence="1">Hyas-2018</strain>
    </source>
</reference>
<sequence length="420" mass="46821">MLYSCPICGRQFRQNTGLWRHQRTHNPDLPKRRYSCPQCSKDFARPAYLKEHLASHDESHKGRFTCDICQRTFLQRSDLSRHQKTHDSKRQFECSICKRGFLNSSSRKRHEKEHDPAQRTPCPECGAAFKRPCQLKEHVVRYHGDAALLKLLAPRKRLGQTTSALRMDRRQASKPPLTHRDASVLASRCVTGSASSQLEGEKDCLLRERLRARVDVVPASNLQICGRPEPQRNLGQLPEQHSSTGRKTTELFPSFVALGDDTIQSKEPTEQVRTGARSNSASLPTLQGSGCARPEAADQGDILQRSLRALRTECIDGDCGAGPGAEAENNFVSHPDFGSQAYYDWLSCFTSACNLATLPLDTEMFAKVTQVLKTVSDALAMPSGALACRENFRVLLGILEDLHRAVGSHLNFVLETLQAS</sequence>
<dbReference type="Proteomes" id="UP000821845">
    <property type="component" value="Chromosome 10"/>
</dbReference>